<feature type="transmembrane region" description="Helical" evidence="2">
    <location>
        <begin position="284"/>
        <end position="303"/>
    </location>
</feature>
<protein>
    <submittedName>
        <fullName evidence="4">Abortive phage infection protein</fullName>
    </submittedName>
</protein>
<keyword evidence="2" id="KW-1133">Transmembrane helix</keyword>
<feature type="transmembrane region" description="Helical" evidence="2">
    <location>
        <begin position="443"/>
        <end position="461"/>
    </location>
</feature>
<dbReference type="OrthoDB" id="9782250at2"/>
<keyword evidence="2" id="KW-0812">Transmembrane</keyword>
<evidence type="ECO:0000256" key="2">
    <source>
        <dbReference type="SAM" id="Phobius"/>
    </source>
</evidence>
<accession>A0A0V7ZHF0</accession>
<feature type="transmembrane region" description="Helical" evidence="2">
    <location>
        <begin position="411"/>
        <end position="431"/>
    </location>
</feature>
<dbReference type="PANTHER" id="PTHR43592:SF15">
    <property type="entry name" value="CAAX AMINO TERMINAL PROTEASE FAMILY PROTEIN"/>
    <property type="match status" value="1"/>
</dbReference>
<keyword evidence="1" id="KW-0175">Coiled coil</keyword>
<dbReference type="GO" id="GO:0004175">
    <property type="term" value="F:endopeptidase activity"/>
    <property type="evidence" value="ECO:0007669"/>
    <property type="project" value="UniProtKB-ARBA"/>
</dbReference>
<dbReference type="Pfam" id="PF02517">
    <property type="entry name" value="Rce1-like"/>
    <property type="match status" value="1"/>
</dbReference>
<keyword evidence="2" id="KW-0472">Membrane</keyword>
<feature type="transmembrane region" description="Helical" evidence="2">
    <location>
        <begin position="491"/>
        <end position="509"/>
    </location>
</feature>
<dbReference type="EMBL" id="LMTZ01000129">
    <property type="protein sequence ID" value="KST63931.1"/>
    <property type="molecule type" value="Genomic_DNA"/>
</dbReference>
<sequence length="513" mass="56982">MTPKRIFLTLLTVIAIVLSGSNLFQSLQRPQSQSLIELYQTDISLQAAAWKPEENTDGNFKQLQAAIVGSQPVENAIKQYEQVRDSAKKNLERVQNQLTQSSVKSPQTSDILNGEVLELKKIAREQQKLIAELDLRLGILKEQQGKAESALKDWNDVPQNTVISPQYGETAKVLIALWQDRSNLQPNAEEFIQKNLEGWFRSVALTQLYQFQQRQDLVNQINSSTQQMAQNALIKLAIIATLPALGVLIGLGILIFSIAQILIKGKDSVLAQNGNLAWSTPWDGEIILQVFVVGFFFVGQIIVPELLSVLPIPRGAAVSVRIQAFYVLTSYLFVAFGALGVLYFSIKNFFPLAEDWFRFHFRDKWFLWGFGGYCAALPIVLLVSVINQKLWEGQGGSNPLLQLVLKSQDSVALAIFFFTAAIAAPLFEEILFRGFLLPSLTKYLPVWGSIIISSVLFAAAHFSLSELIPLTSLGIILGIVYTRSRNLLAPMLLHSLWNSGTLLSLFIVGSSSS</sequence>
<comment type="caution">
    <text evidence="4">The sequence shown here is derived from an EMBL/GenBank/DDBJ whole genome shotgun (WGS) entry which is preliminary data.</text>
</comment>
<dbReference type="AlphaFoldDB" id="A0A0V7ZHF0"/>
<dbReference type="GO" id="GO:0080120">
    <property type="term" value="P:CAAX-box protein maturation"/>
    <property type="evidence" value="ECO:0007669"/>
    <property type="project" value="UniProtKB-ARBA"/>
</dbReference>
<name>A0A0V7ZHF0_9CYAN</name>
<dbReference type="PANTHER" id="PTHR43592">
    <property type="entry name" value="CAAX AMINO TERMINAL PROTEASE"/>
    <property type="match status" value="1"/>
</dbReference>
<organism evidence="4 6">
    <name type="scientific">Mastigocoleus testarum BC008</name>
    <dbReference type="NCBI Taxonomy" id="371196"/>
    <lineage>
        <taxon>Bacteria</taxon>
        <taxon>Bacillati</taxon>
        <taxon>Cyanobacteriota</taxon>
        <taxon>Cyanophyceae</taxon>
        <taxon>Nostocales</taxon>
        <taxon>Hapalosiphonaceae</taxon>
        <taxon>Mastigocoleus</taxon>
    </lineage>
</organism>
<evidence type="ECO:0000313" key="6">
    <source>
        <dbReference type="Proteomes" id="UP000053372"/>
    </source>
</evidence>
<dbReference type="RefSeq" id="WP_027843144.1">
    <property type="nucleotide sequence ID" value="NZ_LMTZ01000118.1"/>
</dbReference>
<feature type="transmembrane region" description="Helical" evidence="2">
    <location>
        <begin position="236"/>
        <end position="263"/>
    </location>
</feature>
<feature type="domain" description="CAAX prenyl protease 2/Lysostaphin resistance protein A-like" evidence="3">
    <location>
        <begin position="413"/>
        <end position="499"/>
    </location>
</feature>
<evidence type="ECO:0000256" key="1">
    <source>
        <dbReference type="SAM" id="Coils"/>
    </source>
</evidence>
<evidence type="ECO:0000313" key="5">
    <source>
        <dbReference type="EMBL" id="KST64641.1"/>
    </source>
</evidence>
<dbReference type="InterPro" id="IPR003675">
    <property type="entry name" value="Rce1/LyrA-like_dom"/>
</dbReference>
<dbReference type="EMBL" id="LMTZ01000118">
    <property type="protein sequence ID" value="KST64641.1"/>
    <property type="molecule type" value="Genomic_DNA"/>
</dbReference>
<dbReference type="Proteomes" id="UP000053372">
    <property type="component" value="Unassembled WGS sequence"/>
</dbReference>
<proteinExistence type="predicted"/>
<feature type="coiled-coil region" evidence="1">
    <location>
        <begin position="77"/>
        <end position="143"/>
    </location>
</feature>
<reference evidence="4 6" key="1">
    <citation type="journal article" date="2015" name="Genome Announc.">
        <title>Draft Genome of the Euendolithic (true boring) Cyanobacterium Mastigocoleus testarum strain BC008.</title>
        <authorList>
            <person name="Guida B.S."/>
            <person name="Garcia-Pichel F."/>
        </authorList>
    </citation>
    <scope>NUCLEOTIDE SEQUENCE [LARGE SCALE GENOMIC DNA]</scope>
    <source>
        <strain evidence="4 6">BC008</strain>
    </source>
</reference>
<evidence type="ECO:0000313" key="4">
    <source>
        <dbReference type="EMBL" id="KST63931.1"/>
    </source>
</evidence>
<feature type="transmembrane region" description="Helical" evidence="2">
    <location>
        <begin position="365"/>
        <end position="391"/>
    </location>
</feature>
<feature type="transmembrane region" description="Helical" evidence="2">
    <location>
        <begin position="323"/>
        <end position="344"/>
    </location>
</feature>
<gene>
    <name evidence="4" type="ORF">BC008_39715</name>
    <name evidence="5" type="ORF">BC008_40690</name>
</gene>
<evidence type="ECO:0000259" key="3">
    <source>
        <dbReference type="Pfam" id="PF02517"/>
    </source>
</evidence>
<keyword evidence="6" id="KW-1185">Reference proteome</keyword>